<dbReference type="Proteomes" id="UP001162001">
    <property type="component" value="Segment"/>
</dbReference>
<keyword evidence="3" id="KW-1185">Reference proteome</keyword>
<reference evidence="2 3" key="1">
    <citation type="submission" date="2020-04" db="EMBL/GenBank/DDBJ databases">
        <title>Advantages and limits of metagenomic assembly and binning of a giant virus.</title>
        <authorList>
            <person name="Schulz F."/>
            <person name="Andreani J."/>
            <person name="Francis R."/>
            <person name="Boudjemaa H."/>
            <person name="Bou Khalil J.Y."/>
            <person name="Lee J."/>
            <person name="La Scola B."/>
            <person name="Woyke T."/>
        </authorList>
    </citation>
    <scope>NUCLEOTIDE SEQUENCE [LARGE SCALE GENOMIC DNA]</scope>
    <source>
        <strain evidence="2 3">FV1/VV64</strain>
    </source>
</reference>
<proteinExistence type="predicted"/>
<sequence>MAANMEVGLSWVLIDKDHPIDLDLSCVFFDDIGKVIDAVYFKKNVSDDGSVKHSNDSRDGKESDDDEAMFLSLSTVHPSVKALVISTSCYSKHDFSRVQSGQVELRNFDTKQTLQSYDLANAGKTQSIILWTLYRNYGGWEVANVYKPCHGRTFQDFKDDMRGSLSFLIDPNLMREFQLDIRNERSFDVKKGDVVNINGLHHVMLGLGWDSYCDVDASCVLMAGDRVYDTVFYGNLKSKDKNVVHSGDNLTGDGDGDDERITVNLEKLSPEVTSLIFTVSIFTMGLNFKQVKGVFARLVNMDNNKQMFKYKINKEERMDKYNAMIVCKVYKDNNNWKFMAIGSPKNGRTAYDLKNEMPRYADVKYAPKV</sequence>
<dbReference type="EMBL" id="MT418680">
    <property type="protein sequence ID" value="QKF94468.1"/>
    <property type="molecule type" value="Genomic_DNA"/>
</dbReference>
<feature type="domain" description="TerD" evidence="1">
    <location>
        <begin position="4"/>
        <end position="145"/>
    </location>
</feature>
<feature type="domain" description="TerD" evidence="1">
    <location>
        <begin position="189"/>
        <end position="345"/>
    </location>
</feature>
<dbReference type="Pfam" id="PF02342">
    <property type="entry name" value="TerD"/>
    <property type="match status" value="2"/>
</dbReference>
<evidence type="ECO:0000313" key="3">
    <source>
        <dbReference type="Proteomes" id="UP001162001"/>
    </source>
</evidence>
<protein>
    <submittedName>
        <fullName evidence="2">TerD domain-containing protein</fullName>
    </submittedName>
</protein>
<dbReference type="CDD" id="cd06974">
    <property type="entry name" value="TerD_like"/>
    <property type="match status" value="2"/>
</dbReference>
<name>A0A7D3UQF7_9VIRU</name>
<dbReference type="PANTHER" id="PTHR32097">
    <property type="entry name" value="CAMP-BINDING PROTEIN 1-RELATED"/>
    <property type="match status" value="1"/>
</dbReference>
<gene>
    <name evidence="2" type="ORF">Fadolivirus_1_1010</name>
</gene>
<accession>A0A7D3UQF7</accession>
<organism evidence="2 3">
    <name type="scientific">Fadolivirus FV1/VV64</name>
    <dbReference type="NCBI Taxonomy" id="3070911"/>
    <lineage>
        <taxon>Viruses</taxon>
        <taxon>Varidnaviria</taxon>
        <taxon>Bamfordvirae</taxon>
        <taxon>Nucleocytoviricota</taxon>
        <taxon>Megaviricetes</taxon>
        <taxon>Imitervirales</taxon>
        <taxon>Mimiviridae</taxon>
        <taxon>Klosneuvirinae</taxon>
        <taxon>Fadolivirus</taxon>
        <taxon>Fadolivirus algeromassiliense</taxon>
    </lineage>
</organism>
<evidence type="ECO:0000313" key="2">
    <source>
        <dbReference type="EMBL" id="QKF94468.1"/>
    </source>
</evidence>
<evidence type="ECO:0000259" key="1">
    <source>
        <dbReference type="Pfam" id="PF02342"/>
    </source>
</evidence>
<dbReference type="InterPro" id="IPR003325">
    <property type="entry name" value="TerD"/>
</dbReference>
<dbReference type="InterPro" id="IPR051324">
    <property type="entry name" value="Stress/Tellurium_Resist"/>
</dbReference>
<dbReference type="PANTHER" id="PTHR32097:SF17">
    <property type="entry name" value="CAMP-BINDING PROTEIN 1-RELATED"/>
    <property type="match status" value="1"/>
</dbReference>
<dbReference type="Gene3D" id="2.60.60.30">
    <property type="entry name" value="sav2460 like domains"/>
    <property type="match status" value="2"/>
</dbReference>